<keyword evidence="5 12" id="KW-0444">Lipid biosynthesis</keyword>
<dbReference type="InterPro" id="IPR011334">
    <property type="entry name" value="UDP-acyl_GlcNac_deAcase_C"/>
</dbReference>
<dbReference type="UniPathway" id="UPA00359">
    <property type="reaction ID" value="UER00478"/>
</dbReference>
<comment type="cofactor">
    <cofactor evidence="1 12">
        <name>Zn(2+)</name>
        <dbReference type="ChEBI" id="CHEBI:29105"/>
    </cofactor>
</comment>
<feature type="binding site" evidence="12">
    <location>
        <position position="78"/>
    </location>
    <ligand>
        <name>Zn(2+)</name>
        <dbReference type="ChEBI" id="CHEBI:29105"/>
    </ligand>
</feature>
<reference evidence="13" key="1">
    <citation type="submission" date="2016-04" db="EMBL/GenBank/DDBJ databases">
        <authorList>
            <person name="Evans L.H."/>
            <person name="Alamgir A."/>
            <person name="Owens N."/>
            <person name="Weber N.D."/>
            <person name="Virtaneva K."/>
            <person name="Barbian K."/>
            <person name="Babar A."/>
            <person name="Rosenke K."/>
        </authorList>
    </citation>
    <scope>NUCLEOTIDE SEQUENCE</scope>
    <source>
        <strain evidence="13">86-1</strain>
    </source>
</reference>
<evidence type="ECO:0000256" key="12">
    <source>
        <dbReference type="HAMAP-Rule" id="MF_00388"/>
    </source>
</evidence>
<dbReference type="GO" id="GO:0016020">
    <property type="term" value="C:membrane"/>
    <property type="evidence" value="ECO:0007669"/>
    <property type="project" value="GOC"/>
</dbReference>
<keyword evidence="9 12" id="KW-0862">Zinc</keyword>
<comment type="similarity">
    <text evidence="12">Belongs to the LpxC family.</text>
</comment>
<evidence type="ECO:0000256" key="1">
    <source>
        <dbReference type="ARBA" id="ARBA00001947"/>
    </source>
</evidence>
<proteinExistence type="inferred from homology"/>
<evidence type="ECO:0000256" key="9">
    <source>
        <dbReference type="ARBA" id="ARBA00022833"/>
    </source>
</evidence>
<gene>
    <name evidence="12" type="primary">lpxC</name>
    <name evidence="13" type="ORF">KL86DYS1_10578</name>
</gene>
<dbReference type="GO" id="GO:0009245">
    <property type="term" value="P:lipid A biosynthetic process"/>
    <property type="evidence" value="ECO:0007669"/>
    <property type="project" value="UniProtKB-UniRule"/>
</dbReference>
<dbReference type="Gene3D" id="3.30.1700.10">
    <property type="entry name" value="lpxc deacetylase, domain 2"/>
    <property type="match status" value="1"/>
</dbReference>
<evidence type="ECO:0000313" key="13">
    <source>
        <dbReference type="EMBL" id="SBV92316.1"/>
    </source>
</evidence>
<evidence type="ECO:0000256" key="3">
    <source>
        <dbReference type="ARBA" id="ARBA00005002"/>
    </source>
</evidence>
<protein>
    <recommendedName>
        <fullName evidence="4 12">UDP-3-O-acyl-N-acetylglucosamine deacetylase</fullName>
        <shortName evidence="12">UDP-3-O-acyl-GlcNAc deacetylase</shortName>
        <ecNumber evidence="4 12">3.5.1.108</ecNumber>
    </recommendedName>
    <alternativeName>
        <fullName evidence="12">UDP-3-O-[R-3-hydroxymyristoyl]-N-acetylglucosamine deacetylase</fullName>
    </alternativeName>
</protein>
<comment type="pathway">
    <text evidence="3 12">Glycolipid biosynthesis; lipid IV(A) biosynthesis; lipid IV(A) from (3R)-3-hydroxytetradecanoyl-[acyl-carrier-protein] and UDP-N-acetyl-alpha-D-glucosamine: step 2/6.</text>
</comment>
<dbReference type="AlphaFoldDB" id="A0A212IYM6"/>
<dbReference type="SUPFAM" id="SSF54211">
    <property type="entry name" value="Ribosomal protein S5 domain 2-like"/>
    <property type="match status" value="2"/>
</dbReference>
<dbReference type="PANTHER" id="PTHR33694:SF1">
    <property type="entry name" value="UDP-3-O-ACYL-N-ACETYLGLUCOSAMINE DEACETYLASE 1, MITOCHONDRIAL-RELATED"/>
    <property type="match status" value="1"/>
</dbReference>
<dbReference type="InterPro" id="IPR015870">
    <property type="entry name" value="UDP-acyl_N-AcGlcN_deAcase_N"/>
</dbReference>
<name>A0A212IYM6_9BACT</name>
<feature type="binding site" evidence="12">
    <location>
        <position position="265"/>
    </location>
    <ligand>
        <name>Zn(2+)</name>
        <dbReference type="ChEBI" id="CHEBI:29105"/>
    </ligand>
</feature>
<keyword evidence="10 12" id="KW-0443">Lipid metabolism</keyword>
<evidence type="ECO:0000256" key="6">
    <source>
        <dbReference type="ARBA" id="ARBA00022556"/>
    </source>
</evidence>
<evidence type="ECO:0000256" key="8">
    <source>
        <dbReference type="ARBA" id="ARBA00022801"/>
    </source>
</evidence>
<feature type="binding site" evidence="12">
    <location>
        <position position="261"/>
    </location>
    <ligand>
        <name>Zn(2+)</name>
        <dbReference type="ChEBI" id="CHEBI:29105"/>
    </ligand>
</feature>
<dbReference type="Gene3D" id="3.30.230.20">
    <property type="entry name" value="lpxc deacetylase, domain 1"/>
    <property type="match status" value="1"/>
</dbReference>
<dbReference type="EC" id="3.5.1.108" evidence="4 12"/>
<dbReference type="PANTHER" id="PTHR33694">
    <property type="entry name" value="UDP-3-O-ACYL-N-ACETYLGLUCOSAMINE DEACETYLASE 1, MITOCHONDRIAL-RELATED"/>
    <property type="match status" value="1"/>
</dbReference>
<evidence type="ECO:0000256" key="11">
    <source>
        <dbReference type="ARBA" id="ARBA00024535"/>
    </source>
</evidence>
<dbReference type="InterPro" id="IPR020568">
    <property type="entry name" value="Ribosomal_Su5_D2-typ_SF"/>
</dbReference>
<evidence type="ECO:0000256" key="5">
    <source>
        <dbReference type="ARBA" id="ARBA00022516"/>
    </source>
</evidence>
<keyword evidence="8 12" id="KW-0378">Hydrolase</keyword>
<dbReference type="InterPro" id="IPR004463">
    <property type="entry name" value="UDP-acyl_GlcNac_deAcase"/>
</dbReference>
<feature type="active site" description="Proton donor" evidence="12">
    <location>
        <position position="288"/>
    </location>
</feature>
<evidence type="ECO:0000256" key="2">
    <source>
        <dbReference type="ARBA" id="ARBA00002923"/>
    </source>
</evidence>
<evidence type="ECO:0000256" key="7">
    <source>
        <dbReference type="ARBA" id="ARBA00022723"/>
    </source>
</evidence>
<dbReference type="HAMAP" id="MF_00388">
    <property type="entry name" value="LpxC"/>
    <property type="match status" value="1"/>
</dbReference>
<dbReference type="EMBL" id="FLUM01000001">
    <property type="protein sequence ID" value="SBV92316.1"/>
    <property type="molecule type" value="Genomic_DNA"/>
</dbReference>
<evidence type="ECO:0000256" key="4">
    <source>
        <dbReference type="ARBA" id="ARBA00012745"/>
    </source>
</evidence>
<keyword evidence="6 12" id="KW-0441">Lipid A biosynthesis</keyword>
<comment type="function">
    <text evidence="2 12">Catalyzes the hydrolysis of UDP-3-O-myristoyl-N-acetylglucosamine to form UDP-3-O-myristoylglucosamine and acetate, the committed step in lipid A biosynthesis.</text>
</comment>
<keyword evidence="7 12" id="KW-0479">Metal-binding</keyword>
<organism evidence="13">
    <name type="scientific">uncultured Dysgonomonas sp</name>
    <dbReference type="NCBI Taxonomy" id="206096"/>
    <lineage>
        <taxon>Bacteria</taxon>
        <taxon>Pseudomonadati</taxon>
        <taxon>Bacteroidota</taxon>
        <taxon>Bacteroidia</taxon>
        <taxon>Bacteroidales</taxon>
        <taxon>Dysgonomonadaceae</taxon>
        <taxon>Dysgonomonas</taxon>
        <taxon>environmental samples</taxon>
    </lineage>
</organism>
<sequence length="327" mass="36304">MVNQRTLKNSFSLSGKGLHTGLSINITFNPAPENHGYKIRRTDVLGQPVIDALAENVSATQRGTVLSANGVQVSTVEHALAALYACEIDNCLIDVDAPEFPILDGSSIAYVSKIKEIGIQQQNAVRKYITFKRKRIKVVDKATGSSMLLLPDESFSIQSHISFNSALLRRQDASLNDLSEFTRDFASARTFVFVREIEPLLQNNLVKGGDLDNAIVIYDKPIEQDNFDHLADVMGVKRKDANKLGYIMNKPLLYPNEPARHKLLDIIGDIALVGHFIKGKIIANCPGHKINNLFARAIREAIKESKPTKVAMLAEPVHTGQFYWNRP</sequence>
<dbReference type="GO" id="GO:0103117">
    <property type="term" value="F:UDP-3-O-acyl-N-acetylglucosamine deacetylase activity"/>
    <property type="evidence" value="ECO:0007669"/>
    <property type="project" value="UniProtKB-UniRule"/>
</dbReference>
<comment type="catalytic activity">
    <reaction evidence="11 12">
        <text>a UDP-3-O-[(3R)-3-hydroxyacyl]-N-acetyl-alpha-D-glucosamine + H2O = a UDP-3-O-[(3R)-3-hydroxyacyl]-alpha-D-glucosamine + acetate</text>
        <dbReference type="Rhea" id="RHEA:67816"/>
        <dbReference type="ChEBI" id="CHEBI:15377"/>
        <dbReference type="ChEBI" id="CHEBI:30089"/>
        <dbReference type="ChEBI" id="CHEBI:137740"/>
        <dbReference type="ChEBI" id="CHEBI:173225"/>
        <dbReference type="EC" id="3.5.1.108"/>
    </reaction>
</comment>
<accession>A0A212IYM6</accession>
<evidence type="ECO:0000256" key="10">
    <source>
        <dbReference type="ARBA" id="ARBA00023098"/>
    </source>
</evidence>
<dbReference type="Pfam" id="PF03331">
    <property type="entry name" value="LpxC"/>
    <property type="match status" value="2"/>
</dbReference>
<dbReference type="GO" id="GO:0046872">
    <property type="term" value="F:metal ion binding"/>
    <property type="evidence" value="ECO:0007669"/>
    <property type="project" value="UniProtKB-KW"/>
</dbReference>